<comment type="caution">
    <text evidence="12">The sequence shown here is derived from an EMBL/GenBank/DDBJ whole genome shotgun (WGS) entry which is preliminary data.</text>
</comment>
<dbReference type="GO" id="GO:0005886">
    <property type="term" value="C:plasma membrane"/>
    <property type="evidence" value="ECO:0007669"/>
    <property type="project" value="UniProtKB-SubCell"/>
</dbReference>
<keyword evidence="9" id="KW-0472">Membrane</keyword>
<evidence type="ECO:0000313" key="13">
    <source>
        <dbReference type="Proteomes" id="UP000435802"/>
    </source>
</evidence>
<dbReference type="CDD" id="cd03257">
    <property type="entry name" value="ABC_NikE_OppD_transporters"/>
    <property type="match status" value="2"/>
</dbReference>
<keyword evidence="13" id="KW-1185">Reference proteome</keyword>
<comment type="subcellular location">
    <subcellularLocation>
        <location evidence="1">Cell inner membrane</location>
        <topology evidence="1">Peripheral membrane protein</topology>
    </subcellularLocation>
</comment>
<keyword evidence="6" id="KW-0547">Nucleotide-binding</keyword>
<feature type="domain" description="ABC transporter" evidence="11">
    <location>
        <begin position="7"/>
        <end position="253"/>
    </location>
</feature>
<dbReference type="EMBL" id="WUMK01000003">
    <property type="protein sequence ID" value="MXN45507.1"/>
    <property type="molecule type" value="Genomic_DNA"/>
</dbReference>
<organism evidence="12 13">
    <name type="scientific">Shinella kummerowiae</name>
    <dbReference type="NCBI Taxonomy" id="417745"/>
    <lineage>
        <taxon>Bacteria</taxon>
        <taxon>Pseudomonadati</taxon>
        <taxon>Pseudomonadota</taxon>
        <taxon>Alphaproteobacteria</taxon>
        <taxon>Hyphomicrobiales</taxon>
        <taxon>Rhizobiaceae</taxon>
        <taxon>Shinella</taxon>
    </lineage>
</organism>
<keyword evidence="5" id="KW-0997">Cell inner membrane</keyword>
<keyword evidence="7 12" id="KW-0067">ATP-binding</keyword>
<evidence type="ECO:0000256" key="3">
    <source>
        <dbReference type="ARBA" id="ARBA00022448"/>
    </source>
</evidence>
<dbReference type="FunFam" id="3.40.50.300:FF:000016">
    <property type="entry name" value="Oligopeptide ABC transporter ATP-binding component"/>
    <property type="match status" value="1"/>
</dbReference>
<keyword evidence="3" id="KW-0813">Transport</keyword>
<evidence type="ECO:0000256" key="7">
    <source>
        <dbReference type="ARBA" id="ARBA00022840"/>
    </source>
</evidence>
<evidence type="ECO:0000313" key="12">
    <source>
        <dbReference type="EMBL" id="MXN45507.1"/>
    </source>
</evidence>
<name>A0A6N8SAP5_9HYPH</name>
<evidence type="ECO:0000256" key="9">
    <source>
        <dbReference type="ARBA" id="ARBA00023136"/>
    </source>
</evidence>
<dbReference type="InterPro" id="IPR050388">
    <property type="entry name" value="ABC_Ni/Peptide_Import"/>
</dbReference>
<dbReference type="OrthoDB" id="9802264at2"/>
<reference evidence="12 13" key="1">
    <citation type="submission" date="2019-12" db="EMBL/GenBank/DDBJ databases">
        <title>Shinella kummerowiae sp. nov., a symbiotic bacterium isolated from root nodules of the herbal legume Kummerowia stipulacea.</title>
        <authorList>
            <person name="Gao J."/>
        </authorList>
    </citation>
    <scope>NUCLEOTIDE SEQUENCE [LARGE SCALE GENOMIC DNA]</scope>
    <source>
        <strain evidence="12 13">CCBAU 25048</strain>
    </source>
</reference>
<dbReference type="InterPro" id="IPR013563">
    <property type="entry name" value="Oligopep_ABC_C"/>
</dbReference>
<evidence type="ECO:0000256" key="10">
    <source>
        <dbReference type="SAM" id="MobiDB-lite"/>
    </source>
</evidence>
<dbReference type="GO" id="GO:0005524">
    <property type="term" value="F:ATP binding"/>
    <property type="evidence" value="ECO:0007669"/>
    <property type="project" value="UniProtKB-KW"/>
</dbReference>
<dbReference type="GO" id="GO:0016887">
    <property type="term" value="F:ATP hydrolysis activity"/>
    <property type="evidence" value="ECO:0007669"/>
    <property type="project" value="InterPro"/>
</dbReference>
<dbReference type="RefSeq" id="WP_160858856.1">
    <property type="nucleotide sequence ID" value="NZ_WUMK01000003.1"/>
</dbReference>
<dbReference type="NCBIfam" id="NF008453">
    <property type="entry name" value="PRK11308.1"/>
    <property type="match status" value="2"/>
</dbReference>
<protein>
    <submittedName>
        <fullName evidence="12">Dipeptide ABC transporter ATP-binding protein</fullName>
    </submittedName>
</protein>
<keyword evidence="8" id="KW-1278">Translocase</keyword>
<dbReference type="InterPro" id="IPR017871">
    <property type="entry name" value="ABC_transporter-like_CS"/>
</dbReference>
<keyword evidence="4" id="KW-1003">Cell membrane</keyword>
<dbReference type="InterPro" id="IPR027417">
    <property type="entry name" value="P-loop_NTPase"/>
</dbReference>
<dbReference type="GO" id="GO:0055085">
    <property type="term" value="P:transmembrane transport"/>
    <property type="evidence" value="ECO:0007669"/>
    <property type="project" value="UniProtKB-ARBA"/>
</dbReference>
<feature type="region of interest" description="Disordered" evidence="10">
    <location>
        <begin position="661"/>
        <end position="681"/>
    </location>
</feature>
<dbReference type="PROSITE" id="PS00211">
    <property type="entry name" value="ABC_TRANSPORTER_1"/>
    <property type="match status" value="2"/>
</dbReference>
<dbReference type="Pfam" id="PF08352">
    <property type="entry name" value="oligo_HPY"/>
    <property type="match status" value="2"/>
</dbReference>
<dbReference type="AlphaFoldDB" id="A0A6N8SAP5"/>
<dbReference type="PANTHER" id="PTHR43297">
    <property type="entry name" value="OLIGOPEPTIDE TRANSPORT ATP-BINDING PROTEIN APPD"/>
    <property type="match status" value="1"/>
</dbReference>
<proteinExistence type="inferred from homology"/>
<evidence type="ECO:0000256" key="2">
    <source>
        <dbReference type="ARBA" id="ARBA00005417"/>
    </source>
</evidence>
<accession>A0A6N8SAP5</accession>
<dbReference type="PANTHER" id="PTHR43297:SF14">
    <property type="entry name" value="ATPASE AAA-TYPE CORE DOMAIN-CONTAINING PROTEIN"/>
    <property type="match status" value="1"/>
</dbReference>
<dbReference type="NCBIfam" id="NF007739">
    <property type="entry name" value="PRK10419.1"/>
    <property type="match status" value="2"/>
</dbReference>
<dbReference type="NCBIfam" id="TIGR01727">
    <property type="entry name" value="oligo_HPY"/>
    <property type="match status" value="2"/>
</dbReference>
<evidence type="ECO:0000256" key="1">
    <source>
        <dbReference type="ARBA" id="ARBA00004417"/>
    </source>
</evidence>
<dbReference type="Gene3D" id="3.40.50.300">
    <property type="entry name" value="P-loop containing nucleotide triphosphate hydrolases"/>
    <property type="match status" value="2"/>
</dbReference>
<dbReference type="InterPro" id="IPR003593">
    <property type="entry name" value="AAA+_ATPase"/>
</dbReference>
<comment type="similarity">
    <text evidence="2">Belongs to the ABC transporter superfamily.</text>
</comment>
<dbReference type="SMART" id="SM00382">
    <property type="entry name" value="AAA"/>
    <property type="match status" value="2"/>
</dbReference>
<evidence type="ECO:0000259" key="11">
    <source>
        <dbReference type="PROSITE" id="PS50893"/>
    </source>
</evidence>
<evidence type="ECO:0000256" key="4">
    <source>
        <dbReference type="ARBA" id="ARBA00022475"/>
    </source>
</evidence>
<dbReference type="GO" id="GO:0015833">
    <property type="term" value="P:peptide transport"/>
    <property type="evidence" value="ECO:0007669"/>
    <property type="project" value="InterPro"/>
</dbReference>
<dbReference type="SUPFAM" id="SSF52540">
    <property type="entry name" value="P-loop containing nucleoside triphosphate hydrolases"/>
    <property type="match status" value="2"/>
</dbReference>
<dbReference type="PROSITE" id="PS50893">
    <property type="entry name" value="ABC_TRANSPORTER_2"/>
    <property type="match status" value="2"/>
</dbReference>
<dbReference type="Proteomes" id="UP000435802">
    <property type="component" value="Unassembled WGS sequence"/>
</dbReference>
<evidence type="ECO:0000256" key="5">
    <source>
        <dbReference type="ARBA" id="ARBA00022519"/>
    </source>
</evidence>
<gene>
    <name evidence="12" type="ORF">GR138_09910</name>
</gene>
<sequence>MKKLIEVRNLNIAYGSAAGWTNVVQGVSFEIARGEAFGLVGESGCGKSTVAYRLLGYGTINSLVQTGEVIFDGIDLLKLDATALTRLRGSRIALVPQNPTTSLSPGMRVGTQIREMIATHRALPPGMAMETRIVELFALVGLPDVGHRYPHELSGGQQQRVTIAMAVACNPDLLVLDEPTTGLDVTTQRQIIQLLADLRARIGMAMLYVTHDLALLAQIADRVGVMYAGQLVEVAPCETLLAAPAHPYSRGLIASIPTMDGAAQPGQGLRGVLRRDQMSTGCKFEPRCDFAAAACRTTPQALEPVTGARTVACMRWREAVAPHVPVLVKREDKKTAEVPKRVLSVADLALSYTRPSLFDRLLGRSSPAVVRDIDLDLRAGEVVALVGESGSGKSTIARAISGRLPPRAGIISLDGAALAPALKDRSVEELRQIQYIFQNPDASLNPRRRIRAILARPVDHFGIEVDDKALETVLDNVGLHAGYLDRFPEQLSGGERQRIAIARALLVNPKLLICDEILSALDVSVQARIVELLRSLKEKHAVAMLFISHDLAVVQEFADRVAVLYRGELMQLADTATLLSEPLHPYTEMLLEAAPSLRKDHYVSRPPAVPNSKAAQGVGCPLAGRCPRQIGSLCAETRPPLQTTGNGFVRCHLGVEALPVHSTPTDARDPSVQKVSSQRSL</sequence>
<evidence type="ECO:0000256" key="8">
    <source>
        <dbReference type="ARBA" id="ARBA00022967"/>
    </source>
</evidence>
<dbReference type="Pfam" id="PF00005">
    <property type="entry name" value="ABC_tran"/>
    <property type="match status" value="2"/>
</dbReference>
<dbReference type="InterPro" id="IPR003439">
    <property type="entry name" value="ABC_transporter-like_ATP-bd"/>
</dbReference>
<evidence type="ECO:0000256" key="6">
    <source>
        <dbReference type="ARBA" id="ARBA00022741"/>
    </source>
</evidence>
<feature type="domain" description="ABC transporter" evidence="11">
    <location>
        <begin position="343"/>
        <end position="591"/>
    </location>
</feature>